<dbReference type="GO" id="GO:0010997">
    <property type="term" value="F:anaphase-promoting complex binding"/>
    <property type="evidence" value="ECO:0000318"/>
    <property type="project" value="GO_Central"/>
</dbReference>
<gene>
    <name evidence="9" type="ORF">THAPSDRAFT_264191</name>
</gene>
<dbReference type="PANTHER" id="PTHR19918:SF8">
    <property type="entry name" value="FI02843P"/>
    <property type="match status" value="1"/>
</dbReference>
<dbReference type="OMA" id="GKHDNRV"/>
<dbReference type="HOGENOM" id="CLU_014831_6_1_1"/>
<dbReference type="PROSITE" id="PS50294">
    <property type="entry name" value="WD_REPEATS_REGION"/>
    <property type="match status" value="2"/>
</dbReference>
<dbReference type="KEGG" id="tps:THAPSDRAFT_264191"/>
<dbReference type="eggNOG" id="KOG0305">
    <property type="taxonomic scope" value="Eukaryota"/>
</dbReference>
<evidence type="ECO:0000256" key="7">
    <source>
        <dbReference type="PROSITE-ProRule" id="PRU00221"/>
    </source>
</evidence>
<dbReference type="GeneID" id="7452712"/>
<evidence type="ECO:0000256" key="3">
    <source>
        <dbReference type="ARBA" id="ARBA00022618"/>
    </source>
</evidence>
<reference evidence="9 10" key="2">
    <citation type="journal article" date="2008" name="Nature">
        <title>The Phaeodactylum genome reveals the evolutionary history of diatom genomes.</title>
        <authorList>
            <person name="Bowler C."/>
            <person name="Allen A.E."/>
            <person name="Badger J.H."/>
            <person name="Grimwood J."/>
            <person name="Jabbari K."/>
            <person name="Kuo A."/>
            <person name="Maheswari U."/>
            <person name="Martens C."/>
            <person name="Maumus F."/>
            <person name="Otillar R.P."/>
            <person name="Rayko E."/>
            <person name="Salamov A."/>
            <person name="Vandepoele K."/>
            <person name="Beszteri B."/>
            <person name="Gruber A."/>
            <person name="Heijde M."/>
            <person name="Katinka M."/>
            <person name="Mock T."/>
            <person name="Valentin K."/>
            <person name="Verret F."/>
            <person name="Berges J.A."/>
            <person name="Brownlee C."/>
            <person name="Cadoret J.P."/>
            <person name="Chiovitti A."/>
            <person name="Choi C.J."/>
            <person name="Coesel S."/>
            <person name="De Martino A."/>
            <person name="Detter J.C."/>
            <person name="Durkin C."/>
            <person name="Falciatore A."/>
            <person name="Fournet J."/>
            <person name="Haruta M."/>
            <person name="Huysman M.J."/>
            <person name="Jenkins B.D."/>
            <person name="Jiroutova K."/>
            <person name="Jorgensen R.E."/>
            <person name="Joubert Y."/>
            <person name="Kaplan A."/>
            <person name="Kroger N."/>
            <person name="Kroth P.G."/>
            <person name="La Roche J."/>
            <person name="Lindquist E."/>
            <person name="Lommer M."/>
            <person name="Martin-Jezequel V."/>
            <person name="Lopez P.J."/>
            <person name="Lucas S."/>
            <person name="Mangogna M."/>
            <person name="McGinnis K."/>
            <person name="Medlin L.K."/>
            <person name="Montsant A."/>
            <person name="Oudot-Le Secq M.P."/>
            <person name="Napoli C."/>
            <person name="Obornik M."/>
            <person name="Parker M.S."/>
            <person name="Petit J.L."/>
            <person name="Porcel B.M."/>
            <person name="Poulsen N."/>
            <person name="Robison M."/>
            <person name="Rychlewski L."/>
            <person name="Rynearson T.A."/>
            <person name="Schmutz J."/>
            <person name="Shapiro H."/>
            <person name="Siaut M."/>
            <person name="Stanley M."/>
            <person name="Sussman M.R."/>
            <person name="Taylor A.R."/>
            <person name="Vardi A."/>
            <person name="von Dassow P."/>
            <person name="Vyverman W."/>
            <person name="Willis A."/>
            <person name="Wyrwicz L.S."/>
            <person name="Rokhsar D.S."/>
            <person name="Weissenbach J."/>
            <person name="Armbrust E.V."/>
            <person name="Green B.R."/>
            <person name="Van de Peer Y."/>
            <person name="Grigoriev I.V."/>
        </authorList>
    </citation>
    <scope>NUCLEOTIDE SEQUENCE [LARGE SCALE GENOMIC DNA]</scope>
    <source>
        <strain evidence="9 10">CCMP1335</strain>
    </source>
</reference>
<dbReference type="InterPro" id="IPR015943">
    <property type="entry name" value="WD40/YVTN_repeat-like_dom_sf"/>
</dbReference>
<dbReference type="AlphaFoldDB" id="B8CCL0"/>
<feature type="non-terminal residue" evidence="9">
    <location>
        <position position="1"/>
    </location>
</feature>
<evidence type="ECO:0000259" key="8">
    <source>
        <dbReference type="Pfam" id="PF24807"/>
    </source>
</evidence>
<organism evidence="9 10">
    <name type="scientific">Thalassiosira pseudonana</name>
    <name type="common">Marine diatom</name>
    <name type="synonym">Cyclotella nana</name>
    <dbReference type="NCBI Taxonomy" id="35128"/>
    <lineage>
        <taxon>Eukaryota</taxon>
        <taxon>Sar</taxon>
        <taxon>Stramenopiles</taxon>
        <taxon>Ochrophyta</taxon>
        <taxon>Bacillariophyta</taxon>
        <taxon>Coscinodiscophyceae</taxon>
        <taxon>Thalassiosirophycidae</taxon>
        <taxon>Thalassiosirales</taxon>
        <taxon>Thalassiosiraceae</taxon>
        <taxon>Thalassiosira</taxon>
    </lineage>
</organism>
<dbReference type="PANTHER" id="PTHR19918">
    <property type="entry name" value="CELL DIVISION CYCLE 20 CDC20 FIZZY -RELATED"/>
    <property type="match status" value="1"/>
</dbReference>
<dbReference type="RefSeq" id="XP_002293959.1">
    <property type="nucleotide sequence ID" value="XM_002293923.1"/>
</dbReference>
<keyword evidence="3" id="KW-0132">Cell division</keyword>
<feature type="non-terminal residue" evidence="9">
    <location>
        <position position="420"/>
    </location>
</feature>
<evidence type="ECO:0000313" key="9">
    <source>
        <dbReference type="EMBL" id="EED88968.1"/>
    </source>
</evidence>
<feature type="repeat" description="WD" evidence="7">
    <location>
        <begin position="379"/>
        <end position="412"/>
    </location>
</feature>
<evidence type="ECO:0000256" key="2">
    <source>
        <dbReference type="ARBA" id="ARBA00022574"/>
    </source>
</evidence>
<keyword evidence="2 7" id="KW-0853">WD repeat</keyword>
<keyword evidence="10" id="KW-1185">Reference proteome</keyword>
<keyword evidence="5" id="KW-0498">Mitosis</keyword>
<keyword evidence="4" id="KW-0677">Repeat</keyword>
<dbReference type="GO" id="GO:0051301">
    <property type="term" value="P:cell division"/>
    <property type="evidence" value="ECO:0007669"/>
    <property type="project" value="UniProtKB-KW"/>
</dbReference>
<dbReference type="Gene3D" id="2.130.10.10">
    <property type="entry name" value="YVTN repeat-like/Quinoprotein amine dehydrogenase"/>
    <property type="match status" value="1"/>
</dbReference>
<dbReference type="EMBL" id="CM000649">
    <property type="protein sequence ID" value="EED88968.1"/>
    <property type="molecule type" value="Genomic_DNA"/>
</dbReference>
<dbReference type="Pfam" id="PF24807">
    <property type="entry name" value="WD40_CDC20-Fz"/>
    <property type="match status" value="1"/>
</dbReference>
<name>B8CCL0_THAPS</name>
<dbReference type="PROSITE" id="PS50082">
    <property type="entry name" value="WD_REPEATS_2"/>
    <property type="match status" value="3"/>
</dbReference>
<feature type="repeat" description="WD" evidence="7">
    <location>
        <begin position="229"/>
        <end position="261"/>
    </location>
</feature>
<evidence type="ECO:0000256" key="1">
    <source>
        <dbReference type="ARBA" id="ARBA00006445"/>
    </source>
</evidence>
<evidence type="ECO:0000313" key="10">
    <source>
        <dbReference type="Proteomes" id="UP000001449"/>
    </source>
</evidence>
<feature type="domain" description="CDC20/Fizzy WD40" evidence="8">
    <location>
        <begin position="95"/>
        <end position="410"/>
    </location>
</feature>
<reference evidence="9 10" key="1">
    <citation type="journal article" date="2004" name="Science">
        <title>The genome of the diatom Thalassiosira pseudonana: ecology, evolution, and metabolism.</title>
        <authorList>
            <person name="Armbrust E.V."/>
            <person name="Berges J.A."/>
            <person name="Bowler C."/>
            <person name="Green B.R."/>
            <person name="Martinez D."/>
            <person name="Putnam N.H."/>
            <person name="Zhou S."/>
            <person name="Allen A.E."/>
            <person name="Apt K.E."/>
            <person name="Bechner M."/>
            <person name="Brzezinski M.A."/>
            <person name="Chaal B.K."/>
            <person name="Chiovitti A."/>
            <person name="Davis A.K."/>
            <person name="Demarest M.S."/>
            <person name="Detter J.C."/>
            <person name="Glavina T."/>
            <person name="Goodstein D."/>
            <person name="Hadi M.Z."/>
            <person name="Hellsten U."/>
            <person name="Hildebrand M."/>
            <person name="Jenkins B.D."/>
            <person name="Jurka J."/>
            <person name="Kapitonov V.V."/>
            <person name="Kroger N."/>
            <person name="Lau W.W."/>
            <person name="Lane T.W."/>
            <person name="Larimer F.W."/>
            <person name="Lippmeier J.C."/>
            <person name="Lucas S."/>
            <person name="Medina M."/>
            <person name="Montsant A."/>
            <person name="Obornik M."/>
            <person name="Parker M.S."/>
            <person name="Palenik B."/>
            <person name="Pazour G.J."/>
            <person name="Richardson P.M."/>
            <person name="Rynearson T.A."/>
            <person name="Saito M.A."/>
            <person name="Schwartz D.C."/>
            <person name="Thamatrakoln K."/>
            <person name="Valentin K."/>
            <person name="Vardi A."/>
            <person name="Wilkerson F.P."/>
            <person name="Rokhsar D.S."/>
        </authorList>
    </citation>
    <scope>NUCLEOTIDE SEQUENCE [LARGE SCALE GENOMIC DNA]</scope>
    <source>
        <strain evidence="9 10">CCMP1335</strain>
    </source>
</reference>
<evidence type="ECO:0000256" key="5">
    <source>
        <dbReference type="ARBA" id="ARBA00022776"/>
    </source>
</evidence>
<sequence>DRFIPSRSNFQIDIARASVASAEKNLSRTFEKLSRRQYELQMATTPSRGFQRMLSFQGTNQQESFRSSSSSLETRLRSVSKTIGRRIPKAPSRILDAPELVDDYYLNLVSWGSNNVLAVALGQCVYLWEAETGNIKHLLTLRNEDDFVTSVSWANGVGGNNNQYIAVGTNHNAVQLWDTESERRLRSLDGHSARVGALSWNQHWLSSGGRDSQIIQHDVRSRNHIVSTYVGHTQEVCGLKWNDEGSTLASGGNENLLCLWDAAMSRRGNNNGYNRTDPNFDSSNIGPRLQLMQHKAAVKALAWCPFHRGLLASGGGTADRTIKFWNTNSGAVLNSIDTGSQVCSLLWSKHQREICSSHGFSENQLILWKYPTMTKIQEFKGHTARVLHMDQSPNGSCVVSAAADETLRFWDVFGTPPNER</sequence>
<dbReference type="FunCoup" id="B8CCL0">
    <property type="interactions" value="236"/>
</dbReference>
<proteinExistence type="inferred from homology"/>
<dbReference type="InterPro" id="IPR001680">
    <property type="entry name" value="WD40_rpt"/>
</dbReference>
<accession>B8CCL0</accession>
<dbReference type="PaxDb" id="35128-Thaps264191"/>
<keyword evidence="6" id="KW-0131">Cell cycle</keyword>
<dbReference type="GO" id="GO:0005680">
    <property type="term" value="C:anaphase-promoting complex"/>
    <property type="evidence" value="ECO:0000318"/>
    <property type="project" value="GO_Central"/>
</dbReference>
<dbReference type="PROSITE" id="PS00678">
    <property type="entry name" value="WD_REPEATS_1"/>
    <property type="match status" value="1"/>
</dbReference>
<feature type="repeat" description="WD" evidence="7">
    <location>
        <begin position="141"/>
        <end position="187"/>
    </location>
</feature>
<dbReference type="InterPro" id="IPR056150">
    <property type="entry name" value="WD40_CDC20-Fz"/>
</dbReference>
<evidence type="ECO:0000256" key="4">
    <source>
        <dbReference type="ARBA" id="ARBA00022737"/>
    </source>
</evidence>
<dbReference type="GO" id="GO:0031145">
    <property type="term" value="P:anaphase-promoting complex-dependent catabolic process"/>
    <property type="evidence" value="ECO:0000318"/>
    <property type="project" value="GO_Central"/>
</dbReference>
<dbReference type="InterPro" id="IPR033010">
    <property type="entry name" value="Cdc20/Fizzy"/>
</dbReference>
<evidence type="ECO:0000256" key="6">
    <source>
        <dbReference type="ARBA" id="ARBA00023306"/>
    </source>
</evidence>
<dbReference type="GO" id="GO:1905786">
    <property type="term" value="P:positive regulation of anaphase-promoting complex-dependent catabolic process"/>
    <property type="evidence" value="ECO:0000318"/>
    <property type="project" value="GO_Central"/>
</dbReference>
<dbReference type="SMART" id="SM00320">
    <property type="entry name" value="WD40"/>
    <property type="match status" value="5"/>
</dbReference>
<dbReference type="Proteomes" id="UP000001449">
    <property type="component" value="Chromosome 14"/>
</dbReference>
<dbReference type="InParanoid" id="B8CCL0"/>
<protein>
    <recommendedName>
        <fullName evidence="8">CDC20/Fizzy WD40 domain-containing protein</fullName>
    </recommendedName>
</protein>
<dbReference type="STRING" id="35128.B8CCL0"/>
<comment type="similarity">
    <text evidence="1">Belongs to the WD repeat CDC20/Fizzy family.</text>
</comment>
<dbReference type="InterPro" id="IPR036322">
    <property type="entry name" value="WD40_repeat_dom_sf"/>
</dbReference>
<dbReference type="GO" id="GO:1990757">
    <property type="term" value="F:ubiquitin ligase activator activity"/>
    <property type="evidence" value="ECO:0000318"/>
    <property type="project" value="GO_Central"/>
</dbReference>
<dbReference type="SUPFAM" id="SSF50978">
    <property type="entry name" value="WD40 repeat-like"/>
    <property type="match status" value="1"/>
</dbReference>
<dbReference type="InterPro" id="IPR019775">
    <property type="entry name" value="WD40_repeat_CS"/>
</dbReference>